<feature type="non-terminal residue" evidence="1">
    <location>
        <position position="47"/>
    </location>
</feature>
<gene>
    <name evidence="1" type="ORF">METZ01_LOCUS432807</name>
</gene>
<dbReference type="AlphaFoldDB" id="A0A382Y9K6"/>
<organism evidence="1">
    <name type="scientific">marine metagenome</name>
    <dbReference type="NCBI Taxonomy" id="408172"/>
    <lineage>
        <taxon>unclassified sequences</taxon>
        <taxon>metagenomes</taxon>
        <taxon>ecological metagenomes</taxon>
    </lineage>
</organism>
<evidence type="ECO:0000313" key="1">
    <source>
        <dbReference type="EMBL" id="SVD79953.1"/>
    </source>
</evidence>
<name>A0A382Y9K6_9ZZZZ</name>
<reference evidence="1" key="1">
    <citation type="submission" date="2018-05" db="EMBL/GenBank/DDBJ databases">
        <authorList>
            <person name="Lanie J.A."/>
            <person name="Ng W.-L."/>
            <person name="Kazmierczak K.M."/>
            <person name="Andrzejewski T.M."/>
            <person name="Davidsen T.M."/>
            <person name="Wayne K.J."/>
            <person name="Tettelin H."/>
            <person name="Glass J.I."/>
            <person name="Rusch D."/>
            <person name="Podicherti R."/>
            <person name="Tsui H.-C.T."/>
            <person name="Winkler M.E."/>
        </authorList>
    </citation>
    <scope>NUCLEOTIDE SEQUENCE</scope>
</reference>
<accession>A0A382Y9K6</accession>
<protein>
    <submittedName>
        <fullName evidence="1">Uncharacterized protein</fullName>
    </submittedName>
</protein>
<proteinExistence type="predicted"/>
<feature type="non-terminal residue" evidence="1">
    <location>
        <position position="1"/>
    </location>
</feature>
<dbReference type="EMBL" id="UINC01174036">
    <property type="protein sequence ID" value="SVD79953.1"/>
    <property type="molecule type" value="Genomic_DNA"/>
</dbReference>
<sequence length="47" mass="5396">GSSKSLFRFPKTPLQTARLVVQILRHSMLRLERLCFRLGLTLQVRAG</sequence>